<dbReference type="Pfam" id="PF01966">
    <property type="entry name" value="HD"/>
    <property type="match status" value="1"/>
</dbReference>
<dbReference type="EMBL" id="LAZR01005260">
    <property type="protein sequence ID" value="KKN01441.1"/>
    <property type="molecule type" value="Genomic_DNA"/>
</dbReference>
<dbReference type="AlphaFoldDB" id="A0A0F9PK67"/>
<proteinExistence type="predicted"/>
<reference evidence="2" key="1">
    <citation type="journal article" date="2015" name="Nature">
        <title>Complex archaea that bridge the gap between prokaryotes and eukaryotes.</title>
        <authorList>
            <person name="Spang A."/>
            <person name="Saw J.H."/>
            <person name="Jorgensen S.L."/>
            <person name="Zaremba-Niedzwiedzka K."/>
            <person name="Martijn J."/>
            <person name="Lind A.E."/>
            <person name="van Eijk R."/>
            <person name="Schleper C."/>
            <person name="Guy L."/>
            <person name="Ettema T.J."/>
        </authorList>
    </citation>
    <scope>NUCLEOTIDE SEQUENCE</scope>
</reference>
<dbReference type="Gene3D" id="1.10.3210.10">
    <property type="entry name" value="Hypothetical protein af1432"/>
    <property type="match status" value="1"/>
</dbReference>
<sequence length="176" mass="19887">MEEATLRNTLTLQTKSIKNEEIRGVVEKTLEALPKGFWTRECSKKFHPEDERGLNGNLIHTIRVVKVADKLVLTTSNYSQDERDLVVGAAILHDCLRHGPYAASPWSEKDHPHLVRPFIEKKVGITGEVVNKLCDIIETHMGQWYLTPAPLNDLTPNDIVHLADYIASQVDIDVKI</sequence>
<organism evidence="2">
    <name type="scientific">marine sediment metagenome</name>
    <dbReference type="NCBI Taxonomy" id="412755"/>
    <lineage>
        <taxon>unclassified sequences</taxon>
        <taxon>metagenomes</taxon>
        <taxon>ecological metagenomes</taxon>
    </lineage>
</organism>
<dbReference type="InterPro" id="IPR006674">
    <property type="entry name" value="HD_domain"/>
</dbReference>
<dbReference type="CDD" id="cd00077">
    <property type="entry name" value="HDc"/>
    <property type="match status" value="1"/>
</dbReference>
<evidence type="ECO:0000259" key="1">
    <source>
        <dbReference type="Pfam" id="PF01966"/>
    </source>
</evidence>
<gene>
    <name evidence="2" type="ORF">LCGC14_1127670</name>
</gene>
<comment type="caution">
    <text evidence="2">The sequence shown here is derived from an EMBL/GenBank/DDBJ whole genome shotgun (WGS) entry which is preliminary data.</text>
</comment>
<accession>A0A0F9PK67</accession>
<dbReference type="InterPro" id="IPR003607">
    <property type="entry name" value="HD/PDEase_dom"/>
</dbReference>
<protein>
    <recommendedName>
        <fullName evidence="1">HD domain-containing protein</fullName>
    </recommendedName>
</protein>
<dbReference type="SUPFAM" id="SSF109604">
    <property type="entry name" value="HD-domain/PDEase-like"/>
    <property type="match status" value="1"/>
</dbReference>
<name>A0A0F9PK67_9ZZZZ</name>
<evidence type="ECO:0000313" key="2">
    <source>
        <dbReference type="EMBL" id="KKN01441.1"/>
    </source>
</evidence>
<feature type="domain" description="HD" evidence="1">
    <location>
        <begin position="58"/>
        <end position="167"/>
    </location>
</feature>